<dbReference type="SMART" id="SM00316">
    <property type="entry name" value="S1"/>
    <property type="match status" value="1"/>
</dbReference>
<dbReference type="SUPFAM" id="SSF88798">
    <property type="entry name" value="N-terminal, heterodimerisation domain of RBP7 (RpoE)"/>
    <property type="match status" value="1"/>
</dbReference>
<dbReference type="CDD" id="cd04460">
    <property type="entry name" value="S1_RpoE"/>
    <property type="match status" value="1"/>
</dbReference>
<organism evidence="7 8">
    <name type="scientific">Cuniculiplasma divulgatum</name>
    <dbReference type="NCBI Taxonomy" id="1673428"/>
    <lineage>
        <taxon>Archaea</taxon>
        <taxon>Methanobacteriati</taxon>
        <taxon>Thermoplasmatota</taxon>
        <taxon>Thermoplasmata</taxon>
        <taxon>Thermoplasmatales</taxon>
        <taxon>Cuniculiplasmataceae</taxon>
        <taxon>Cuniculiplasma</taxon>
    </lineage>
</organism>
<dbReference type="Pfam" id="PF00575">
    <property type="entry name" value="S1"/>
    <property type="match status" value="1"/>
</dbReference>
<dbReference type="GO" id="GO:0005737">
    <property type="term" value="C:cytoplasm"/>
    <property type="evidence" value="ECO:0007669"/>
    <property type="project" value="UniProtKB-SubCell"/>
</dbReference>
<feature type="domain" description="S1 motif" evidence="6">
    <location>
        <begin position="93"/>
        <end position="178"/>
    </location>
</feature>
<dbReference type="PANTHER" id="PTHR12709:SF4">
    <property type="entry name" value="DNA-DIRECTED RNA POLYMERASE II SUBUNIT RPB7"/>
    <property type="match status" value="1"/>
</dbReference>
<keyword evidence="4" id="KW-0808">Transferase</keyword>
<dbReference type="AlphaFoldDB" id="A0A1N5V7P2"/>
<dbReference type="PROSITE" id="PS50126">
    <property type="entry name" value="S1"/>
    <property type="match status" value="1"/>
</dbReference>
<evidence type="ECO:0000256" key="5">
    <source>
        <dbReference type="SAM" id="MobiDB-lite"/>
    </source>
</evidence>
<evidence type="ECO:0000256" key="2">
    <source>
        <dbReference type="ARBA" id="ARBA00022478"/>
    </source>
</evidence>
<dbReference type="InterPro" id="IPR046399">
    <property type="entry name" value="RNApol_Rpo7"/>
</dbReference>
<dbReference type="GO" id="GO:0000428">
    <property type="term" value="C:DNA-directed RNA polymerase complex"/>
    <property type="evidence" value="ECO:0007669"/>
    <property type="project" value="UniProtKB-KW"/>
</dbReference>
<comment type="similarity">
    <text evidence="1 4">Belongs to the eukaryotic RPB7/RPC8 RNA polymerase subunit family.</text>
</comment>
<comment type="domain">
    <text evidence="4">Forms 2 domains with an elongated structure; Rpo4 packs into the hinge region between the 2 domains.</text>
</comment>
<dbReference type="InterPro" id="IPR045113">
    <property type="entry name" value="Rpb7-like"/>
</dbReference>
<proteinExistence type="inferred from homology"/>
<reference evidence="7 8" key="1">
    <citation type="submission" date="2016-04" db="EMBL/GenBank/DDBJ databases">
        <authorList>
            <person name="Evans L.H."/>
            <person name="Alamgir A."/>
            <person name="Owens N."/>
            <person name="Weber N.D."/>
            <person name="Virtaneva K."/>
            <person name="Barbian K."/>
            <person name="Babar A."/>
            <person name="Rosenke K."/>
        </authorList>
    </citation>
    <scope>NUCLEOTIDE SEQUENCE [LARGE SCALE GENOMIC DNA]</scope>
    <source>
        <strain evidence="8">S5(T) (JCM 30642 \VKM B-2941)</strain>
    </source>
</reference>
<dbReference type="GO" id="GO:0003899">
    <property type="term" value="F:DNA-directed RNA polymerase activity"/>
    <property type="evidence" value="ECO:0007669"/>
    <property type="project" value="UniProtKB-UniRule"/>
</dbReference>
<dbReference type="InterPro" id="IPR003029">
    <property type="entry name" value="S1_domain"/>
</dbReference>
<dbReference type="NCBIfam" id="TIGR00448">
    <property type="entry name" value="rpoE"/>
    <property type="match status" value="1"/>
</dbReference>
<comment type="subcellular location">
    <subcellularLocation>
        <location evidence="4">Cytoplasm</location>
    </subcellularLocation>
</comment>
<dbReference type="Proteomes" id="UP000195607">
    <property type="component" value="Chromosome I"/>
</dbReference>
<keyword evidence="4" id="KW-0963">Cytoplasm</keyword>
<comment type="subunit">
    <text evidence="4">Part of the RNA polymerase complex. Forms a stalk with Rpo4 that extends from the main structure.</text>
</comment>
<dbReference type="NCBIfam" id="NF006333">
    <property type="entry name" value="PRK08563.1"/>
    <property type="match status" value="1"/>
</dbReference>
<keyword evidence="3 4" id="KW-0804">Transcription</keyword>
<dbReference type="EC" id="2.7.7.6" evidence="4"/>
<dbReference type="InterPro" id="IPR005576">
    <property type="entry name" value="Rpb7-like_N"/>
</dbReference>
<dbReference type="SUPFAM" id="SSF50249">
    <property type="entry name" value="Nucleic acid-binding proteins"/>
    <property type="match status" value="1"/>
</dbReference>
<feature type="region of interest" description="Disordered" evidence="5">
    <location>
        <begin position="193"/>
        <end position="222"/>
    </location>
</feature>
<dbReference type="PANTHER" id="PTHR12709">
    <property type="entry name" value="DNA-DIRECTED RNA POLYMERASE II, III"/>
    <property type="match status" value="1"/>
</dbReference>
<dbReference type="GO" id="GO:0003677">
    <property type="term" value="F:DNA binding"/>
    <property type="evidence" value="ECO:0007669"/>
    <property type="project" value="InterPro"/>
</dbReference>
<name>A0A1N5V7P2_9ARCH</name>
<keyword evidence="2 4" id="KW-0240">DNA-directed RNA polymerase</keyword>
<evidence type="ECO:0000313" key="7">
    <source>
        <dbReference type="EMBL" id="SIM69004.1"/>
    </source>
</evidence>
<dbReference type="EMBL" id="LT671858">
    <property type="protein sequence ID" value="SIM69004.1"/>
    <property type="molecule type" value="Genomic_DNA"/>
</dbReference>
<dbReference type="GO" id="GO:0006352">
    <property type="term" value="P:DNA-templated transcription initiation"/>
    <property type="evidence" value="ECO:0007669"/>
    <property type="project" value="InterPro"/>
</dbReference>
<protein>
    <recommendedName>
        <fullName evidence="4">DNA-directed RNA polymerase subunit Rpo7</fullName>
        <ecNumber evidence="4">2.7.7.6</ecNumber>
    </recommendedName>
    <alternativeName>
        <fullName evidence="4">DNA-directed RNA polymerase subunit E</fullName>
    </alternativeName>
</protein>
<dbReference type="InterPro" id="IPR012340">
    <property type="entry name" value="NA-bd_OB-fold"/>
</dbReference>
<dbReference type="Gene3D" id="3.30.1490.120">
    <property type="entry name" value="RNA polymerase Rpb7-like, N-terminal domain"/>
    <property type="match status" value="1"/>
</dbReference>
<accession>A0A1N5V7P2</accession>
<evidence type="ECO:0000256" key="1">
    <source>
        <dbReference type="ARBA" id="ARBA00009307"/>
    </source>
</evidence>
<evidence type="ECO:0000256" key="4">
    <source>
        <dbReference type="HAMAP-Rule" id="MF_00865"/>
    </source>
</evidence>
<evidence type="ECO:0000256" key="3">
    <source>
        <dbReference type="ARBA" id="ARBA00023163"/>
    </source>
</evidence>
<dbReference type="Gene3D" id="2.40.50.140">
    <property type="entry name" value="Nucleic acid-binding proteins"/>
    <property type="match status" value="1"/>
</dbReference>
<keyword evidence="4" id="KW-0548">Nucleotidyltransferase</keyword>
<dbReference type="RefSeq" id="WP_148689898.1">
    <property type="nucleotide sequence ID" value="NZ_LT671858.1"/>
</dbReference>
<evidence type="ECO:0000259" key="6">
    <source>
        <dbReference type="PROSITE" id="PS50126"/>
    </source>
</evidence>
<dbReference type="InterPro" id="IPR036898">
    <property type="entry name" value="RNA_pol_Rpb7-like_N_sf"/>
</dbReference>
<comment type="catalytic activity">
    <reaction evidence="4">
        <text>RNA(n) + a ribonucleoside 5'-triphosphate = RNA(n+1) + diphosphate</text>
        <dbReference type="Rhea" id="RHEA:21248"/>
        <dbReference type="Rhea" id="RHEA-COMP:14527"/>
        <dbReference type="Rhea" id="RHEA-COMP:17342"/>
        <dbReference type="ChEBI" id="CHEBI:33019"/>
        <dbReference type="ChEBI" id="CHEBI:61557"/>
        <dbReference type="ChEBI" id="CHEBI:140395"/>
        <dbReference type="EC" id="2.7.7.6"/>
    </reaction>
</comment>
<dbReference type="InterPro" id="IPR004519">
    <property type="entry name" value="RNAP_E/RPC8"/>
</dbReference>
<gene>
    <name evidence="4" type="primary">rpo7</name>
    <name evidence="4" type="synonym">rpoE</name>
    <name evidence="7" type="ORF">CSP5_1267</name>
</gene>
<feature type="compositionally biased region" description="Basic and acidic residues" evidence="5">
    <location>
        <begin position="209"/>
        <end position="222"/>
    </location>
</feature>
<dbReference type="Pfam" id="PF03876">
    <property type="entry name" value="SHS2_Rpb7-N"/>
    <property type="match status" value="1"/>
</dbReference>
<comment type="function">
    <text evidence="4">DNA-dependent RNA polymerase (RNAP) catalyzes the transcription of DNA into RNA using the four ribonucleoside triphosphates as substrates.</text>
</comment>
<dbReference type="GeneID" id="41588515"/>
<sequence length="222" mass="24909">MYAIIEDEHLARVPPTLLGENYDKAIEEVTRETLQGTLIDYVPDKNSRADMLKCYVVSILNIKKIDYGIIVHGDGGVYQKIHYKALAFIPKNNEIIEGIVVSVVPKIGAFVRFGPFEGLLHVGQIMDDRIDMDESQNRLVGKDTNRDIRIGDQVRVRIVMLNLASSSVRDRRIGFTMKQPGLGKLQWLEVPAVGSSEPAAKKVSRKKQKPEDGETKVKESVH</sequence>
<evidence type="ECO:0000313" key="8">
    <source>
        <dbReference type="Proteomes" id="UP000195607"/>
    </source>
</evidence>
<dbReference type="HAMAP" id="MF_00865">
    <property type="entry name" value="RNApol_arch_Rpo7"/>
    <property type="match status" value="1"/>
</dbReference>